<name>A0AAV5W780_9BILA</name>
<organism evidence="3 4">
    <name type="scientific">Pristionchus fissidentatus</name>
    <dbReference type="NCBI Taxonomy" id="1538716"/>
    <lineage>
        <taxon>Eukaryota</taxon>
        <taxon>Metazoa</taxon>
        <taxon>Ecdysozoa</taxon>
        <taxon>Nematoda</taxon>
        <taxon>Chromadorea</taxon>
        <taxon>Rhabditida</taxon>
        <taxon>Rhabditina</taxon>
        <taxon>Diplogasteromorpha</taxon>
        <taxon>Diplogasteroidea</taxon>
        <taxon>Neodiplogasteridae</taxon>
        <taxon>Pristionchus</taxon>
    </lineage>
</organism>
<dbReference type="AlphaFoldDB" id="A0AAV5W780"/>
<feature type="non-terminal residue" evidence="3">
    <location>
        <position position="1"/>
    </location>
</feature>
<feature type="compositionally biased region" description="Pro residues" evidence="1">
    <location>
        <begin position="304"/>
        <end position="328"/>
    </location>
</feature>
<dbReference type="InterPro" id="IPR036034">
    <property type="entry name" value="PDZ_sf"/>
</dbReference>
<feature type="domain" description="PDZ" evidence="2">
    <location>
        <begin position="147"/>
        <end position="206"/>
    </location>
</feature>
<feature type="compositionally biased region" description="Pro residues" evidence="1">
    <location>
        <begin position="352"/>
        <end position="364"/>
    </location>
</feature>
<gene>
    <name evidence="3" type="ORF">PFISCL1PPCAC_17870</name>
</gene>
<keyword evidence="4" id="KW-1185">Reference proteome</keyword>
<dbReference type="SMART" id="SM00228">
    <property type="entry name" value="PDZ"/>
    <property type="match status" value="1"/>
</dbReference>
<dbReference type="InterPro" id="IPR001478">
    <property type="entry name" value="PDZ"/>
</dbReference>
<evidence type="ECO:0000313" key="4">
    <source>
        <dbReference type="Proteomes" id="UP001432322"/>
    </source>
</evidence>
<dbReference type="Gene3D" id="2.30.42.10">
    <property type="match status" value="1"/>
</dbReference>
<comment type="caution">
    <text evidence="3">The sequence shown here is derived from an EMBL/GenBank/DDBJ whole genome shotgun (WGS) entry which is preliminary data.</text>
</comment>
<feature type="region of interest" description="Disordered" evidence="1">
    <location>
        <begin position="303"/>
        <end position="431"/>
    </location>
</feature>
<reference evidence="3" key="1">
    <citation type="submission" date="2023-10" db="EMBL/GenBank/DDBJ databases">
        <title>Genome assembly of Pristionchus species.</title>
        <authorList>
            <person name="Yoshida K."/>
            <person name="Sommer R.J."/>
        </authorList>
    </citation>
    <scope>NUCLEOTIDE SEQUENCE</scope>
    <source>
        <strain evidence="3">RS5133</strain>
    </source>
</reference>
<dbReference type="PANTHER" id="PTHR31327">
    <property type="entry name" value="SPERM MEIOSIS PDZ DOMAIN CONTAINING PROTEINS-RELATED"/>
    <property type="match status" value="1"/>
</dbReference>
<dbReference type="Proteomes" id="UP001432322">
    <property type="component" value="Unassembled WGS sequence"/>
</dbReference>
<feature type="compositionally biased region" description="Polar residues" evidence="1">
    <location>
        <begin position="422"/>
        <end position="431"/>
    </location>
</feature>
<dbReference type="SUPFAM" id="SSF50156">
    <property type="entry name" value="PDZ domain-like"/>
    <property type="match status" value="1"/>
</dbReference>
<proteinExistence type="predicted"/>
<feature type="non-terminal residue" evidence="3">
    <location>
        <position position="431"/>
    </location>
</feature>
<dbReference type="EMBL" id="BTSY01000005">
    <property type="protein sequence ID" value="GMT26573.1"/>
    <property type="molecule type" value="Genomic_DNA"/>
</dbReference>
<evidence type="ECO:0000256" key="1">
    <source>
        <dbReference type="SAM" id="MobiDB-lite"/>
    </source>
</evidence>
<accession>A0AAV5W780</accession>
<evidence type="ECO:0000259" key="2">
    <source>
        <dbReference type="PROSITE" id="PS50106"/>
    </source>
</evidence>
<dbReference type="PROSITE" id="PS50106">
    <property type="entry name" value="PDZ"/>
    <property type="match status" value="1"/>
</dbReference>
<dbReference type="InterPro" id="IPR040264">
    <property type="entry name" value="T15H9.4-like"/>
</dbReference>
<protein>
    <recommendedName>
        <fullName evidence="2">PDZ domain-containing protein</fullName>
    </recommendedName>
</protein>
<sequence>ASALHTARSMADDNDEKIIADAFSTIFEKPVKIPPDLYTKMTYDLRMSEGEAVKLNITLKHGIVLNIDDDSQLRAFLNVGDVLLTVNGKVASTPDFKLQDQFKDKRIRVIPFTYIRFRNQLPDMATLREGEQRDQFTYKMVALFGLRGLPLGIVFQGFEGRVLVAEVHPRSLGSMGVEAGDIILHVNGERMTDTSKTLDDIMAELKTKCYVKLTIERAGTDLQRALITHAIGKKKARDRPVPADCLDYVRDALIALKQTDTRSILRAPHATGTESVVAFHDRIQSESVIPSDIMEEALFKTPARVPPMPGAPPSAPSPLPSSPAPSSPVPQSSSGEQVEKPEQSLMKGAMLDPPPPAAPAPAPTPAKKNTVRSTNRKSKVTTKKSGESKSRKRLSTEGMFGRNKKKSTADTPSKQKRKAKAKTNSTTADTE</sequence>
<dbReference type="Pfam" id="PF13180">
    <property type="entry name" value="PDZ_2"/>
    <property type="match status" value="1"/>
</dbReference>
<evidence type="ECO:0000313" key="3">
    <source>
        <dbReference type="EMBL" id="GMT26573.1"/>
    </source>
</evidence>
<dbReference type="PANTHER" id="PTHR31327:SF7">
    <property type="entry name" value="PDZ DOMAIN-CONTAINING PROTEIN"/>
    <property type="match status" value="1"/>
</dbReference>